<accession>A0A5F7ZPP9</accession>
<proteinExistence type="predicted"/>
<keyword evidence="1" id="KW-1133">Transmembrane helix</keyword>
<sequence length="135" mass="14558">MVAPILLGLDGMVAPILLGLFEISTWVFCFFEIGSCSVAQAGVQWYTRSSPQPHLPGSSNPSTSASLVAGTAGMCHYTWLIFLYFWKGMGFCHVAQAGLELLGPSNVPTVASQSVGITGMNHLTQPQFVSRHNRR</sequence>
<dbReference type="GeneTree" id="ENSGT01120000271815"/>
<keyword evidence="1" id="KW-0812">Transmembrane</keyword>
<dbReference type="VEuPathDB" id="HostDB:ENSMMUG00000056422"/>
<dbReference type="Proteomes" id="UP000006718">
    <property type="component" value="Chromosome 7"/>
</dbReference>
<dbReference type="PANTHER" id="PTHR12138">
    <property type="entry name" value="PRIMATE-EXPANDED PROTEIN FAMILY"/>
    <property type="match status" value="1"/>
</dbReference>
<evidence type="ECO:0000313" key="2">
    <source>
        <dbReference type="Ensembl" id="ENSMMUP00000066605.1"/>
    </source>
</evidence>
<dbReference type="PANTHER" id="PTHR12138:SF151">
    <property type="entry name" value="SECRETED PROTEIN"/>
    <property type="match status" value="1"/>
</dbReference>
<dbReference type="Ensembl" id="ENSMMUT00000088075.1">
    <property type="protein sequence ID" value="ENSMMUP00000066605.1"/>
    <property type="gene ID" value="ENSMMUG00000056422.1"/>
</dbReference>
<dbReference type="Bgee" id="ENSMMUG00000056422">
    <property type="expression patterns" value="Expressed in cerebellar cortex and 18 other cell types or tissues"/>
</dbReference>
<organism evidence="2 3">
    <name type="scientific">Macaca mulatta</name>
    <name type="common">Rhesus macaque</name>
    <dbReference type="NCBI Taxonomy" id="9544"/>
    <lineage>
        <taxon>Eukaryota</taxon>
        <taxon>Metazoa</taxon>
        <taxon>Chordata</taxon>
        <taxon>Craniata</taxon>
        <taxon>Vertebrata</taxon>
        <taxon>Euteleostomi</taxon>
        <taxon>Mammalia</taxon>
        <taxon>Eutheria</taxon>
        <taxon>Euarchontoglires</taxon>
        <taxon>Primates</taxon>
        <taxon>Haplorrhini</taxon>
        <taxon>Catarrhini</taxon>
        <taxon>Cercopithecidae</taxon>
        <taxon>Cercopithecinae</taxon>
        <taxon>Macaca</taxon>
    </lineage>
</organism>
<reference evidence="3" key="1">
    <citation type="journal article" date="2007" name="Science">
        <title>Evolutionary and biomedical insights from the rhesus macaque genome.</title>
        <authorList>
            <person name="Gibbs R.A."/>
            <person name="Rogers J."/>
            <person name="Katze M.G."/>
            <person name="Bumgarner R."/>
            <person name="Weinstock G.M."/>
            <person name="Mardis E.R."/>
            <person name="Remington K.A."/>
            <person name="Strausberg R.L."/>
            <person name="Venter J.C."/>
            <person name="Wilson R.K."/>
            <person name="Batzer M.A."/>
            <person name="Bustamante C.D."/>
            <person name="Eichler E.E."/>
            <person name="Hahn M.W."/>
            <person name="Hardison R.C."/>
            <person name="Makova K.D."/>
            <person name="Miller W."/>
            <person name="Milosavljevic A."/>
            <person name="Palermo R.E."/>
            <person name="Siepel A."/>
            <person name="Sikela J.M."/>
            <person name="Attaway T."/>
            <person name="Bell S."/>
            <person name="Bernard K.E."/>
            <person name="Buhay C.J."/>
            <person name="Chandrabose M.N."/>
            <person name="Dao M."/>
            <person name="Davis C."/>
            <person name="Delehaunty K.D."/>
            <person name="Ding Y."/>
            <person name="Dinh H.H."/>
            <person name="Dugan-Rocha S."/>
            <person name="Fulton L.A."/>
            <person name="Gabisi R.A."/>
            <person name="Garner T.T."/>
            <person name="Godfrey J."/>
            <person name="Hawes A.C."/>
            <person name="Hernandez J."/>
            <person name="Hines S."/>
            <person name="Holder M."/>
            <person name="Hume J."/>
            <person name="Jhangiani S.N."/>
            <person name="Joshi V."/>
            <person name="Khan Z.M."/>
            <person name="Kirkness E.F."/>
            <person name="Cree A."/>
            <person name="Fowler R.G."/>
            <person name="Lee S."/>
            <person name="Lewis L.R."/>
            <person name="Li Z."/>
            <person name="Liu Y.-S."/>
            <person name="Moore S.M."/>
            <person name="Muzny D."/>
            <person name="Nazareth L.V."/>
            <person name="Ngo D.N."/>
            <person name="Okwuonu G.O."/>
            <person name="Pai G."/>
            <person name="Parker D."/>
            <person name="Paul H.A."/>
            <person name="Pfannkoch C."/>
            <person name="Pohl C.S."/>
            <person name="Rogers Y.-H.C."/>
            <person name="Ruiz S.J."/>
            <person name="Sabo A."/>
            <person name="Santibanez J."/>
            <person name="Schneider B.W."/>
            <person name="Smith S.M."/>
            <person name="Sodergren E."/>
            <person name="Svatek A.F."/>
            <person name="Utterback T.R."/>
            <person name="Vattathil S."/>
            <person name="Warren W."/>
            <person name="White C.S."/>
            <person name="Chinwalla A.T."/>
            <person name="Feng Y."/>
            <person name="Halpern A.L."/>
            <person name="Hillier L.W."/>
            <person name="Huang X."/>
            <person name="Minx P."/>
            <person name="Nelson J.O."/>
            <person name="Pepin K.H."/>
            <person name="Qin X."/>
            <person name="Sutton G.G."/>
            <person name="Venter E."/>
            <person name="Walenz B.P."/>
            <person name="Wallis J.W."/>
            <person name="Worley K.C."/>
            <person name="Yang S.-P."/>
            <person name="Jones S.M."/>
            <person name="Marra M.A."/>
            <person name="Rocchi M."/>
            <person name="Schein J.E."/>
            <person name="Baertsch R."/>
            <person name="Clarke L."/>
            <person name="Csuros M."/>
            <person name="Glasscock J."/>
            <person name="Harris R.A."/>
            <person name="Havlak P."/>
            <person name="Jackson A.R."/>
            <person name="Jiang H."/>
            <person name="Liu Y."/>
            <person name="Messina D.N."/>
            <person name="Shen Y."/>
            <person name="Song H.X.-Z."/>
            <person name="Wylie T."/>
            <person name="Zhang L."/>
            <person name="Birney E."/>
            <person name="Han K."/>
            <person name="Konkel M.K."/>
            <person name="Lee J."/>
            <person name="Smit A.F.A."/>
            <person name="Ullmer B."/>
            <person name="Wang H."/>
            <person name="Xing J."/>
            <person name="Burhans R."/>
            <person name="Cheng Z."/>
            <person name="Karro J.E."/>
            <person name="Ma J."/>
            <person name="Raney B."/>
            <person name="She X."/>
            <person name="Cox M.J."/>
            <person name="Demuth J.P."/>
            <person name="Dumas L.J."/>
            <person name="Han S.-G."/>
            <person name="Hopkins J."/>
            <person name="Karimpour-Fard A."/>
            <person name="Kim Y.H."/>
            <person name="Pollack J.R."/>
            <person name="Vinar T."/>
            <person name="Addo-Quaye C."/>
            <person name="Degenhardt J."/>
            <person name="Denby A."/>
            <person name="Hubisz M.J."/>
            <person name="Indap A."/>
            <person name="Kosiol C."/>
            <person name="Lahn B.T."/>
            <person name="Lawson H.A."/>
            <person name="Marklein A."/>
            <person name="Nielsen R."/>
            <person name="Vallender E.J."/>
            <person name="Clark A.G."/>
            <person name="Ferguson B."/>
            <person name="Hernandez R.D."/>
            <person name="Hirani K."/>
            <person name="Kehrer-Sawatzki H."/>
            <person name="Kolb J."/>
            <person name="Patil S."/>
            <person name="Pu L.-L."/>
            <person name="Ren Y."/>
            <person name="Smith D.G."/>
            <person name="Wheeler D.A."/>
            <person name="Schenck I."/>
            <person name="Ball E.V."/>
            <person name="Chen R."/>
            <person name="Cooper D.N."/>
            <person name="Giardine B."/>
            <person name="Hsu F."/>
            <person name="Kent W.J."/>
            <person name="Lesk A."/>
            <person name="Nelson D.L."/>
            <person name="O'brien W.E."/>
            <person name="Pruefer K."/>
            <person name="Stenson P.D."/>
            <person name="Wallace J.C."/>
            <person name="Ke H."/>
            <person name="Liu X.-M."/>
            <person name="Wang P."/>
            <person name="Xiang A.P."/>
            <person name="Yang F."/>
            <person name="Barber G.P."/>
            <person name="Haussler D."/>
            <person name="Karolchik D."/>
            <person name="Kern A.D."/>
            <person name="Kuhn R.M."/>
            <person name="Smith K.E."/>
            <person name="Zwieg A.S."/>
        </authorList>
    </citation>
    <scope>NUCLEOTIDE SEQUENCE [LARGE SCALE GENOMIC DNA]</scope>
    <source>
        <strain evidence="3">17573</strain>
    </source>
</reference>
<feature type="transmembrane region" description="Helical" evidence="1">
    <location>
        <begin position="63"/>
        <end position="86"/>
    </location>
</feature>
<dbReference type="PRINTS" id="PR02045">
    <property type="entry name" value="F138DOMAIN"/>
</dbReference>
<reference evidence="2" key="2">
    <citation type="submission" date="2019-01" db="EMBL/GenBank/DDBJ databases">
        <authorList>
            <person name="Graves T."/>
            <person name="Eichler E.E."/>
            <person name="Wilson R.K."/>
        </authorList>
    </citation>
    <scope>NUCLEOTIDE SEQUENCE [LARGE SCALE GENOMIC DNA]</scope>
    <source>
        <strain evidence="2">17573</strain>
    </source>
</reference>
<dbReference type="AlphaFoldDB" id="A0A5F7ZPP9"/>
<dbReference type="InParanoid" id="A0A5F7ZPP9"/>
<reference evidence="2" key="4">
    <citation type="submission" date="2025-09" db="UniProtKB">
        <authorList>
            <consortium name="Ensembl"/>
        </authorList>
    </citation>
    <scope>IDENTIFICATION</scope>
    <source>
        <strain evidence="2">17573</strain>
    </source>
</reference>
<feature type="transmembrane region" description="Helical" evidence="1">
    <location>
        <begin position="12"/>
        <end position="43"/>
    </location>
</feature>
<reference evidence="2" key="3">
    <citation type="submission" date="2025-08" db="UniProtKB">
        <authorList>
            <consortium name="Ensembl"/>
        </authorList>
    </citation>
    <scope>IDENTIFICATION</scope>
    <source>
        <strain evidence="2">17573</strain>
    </source>
</reference>
<evidence type="ECO:0000256" key="1">
    <source>
        <dbReference type="SAM" id="Phobius"/>
    </source>
</evidence>
<protein>
    <submittedName>
        <fullName evidence="2">Uncharacterized protein</fullName>
    </submittedName>
</protein>
<evidence type="ECO:0000313" key="3">
    <source>
        <dbReference type="Proteomes" id="UP000006718"/>
    </source>
</evidence>
<name>A0A5F7ZPP9_MACMU</name>
<keyword evidence="1" id="KW-0472">Membrane</keyword>
<keyword evidence="3" id="KW-1185">Reference proteome</keyword>